<organism evidence="1 2">
    <name type="scientific">Thalictrum thalictroides</name>
    <name type="common">Rue-anemone</name>
    <name type="synonym">Anemone thalictroides</name>
    <dbReference type="NCBI Taxonomy" id="46969"/>
    <lineage>
        <taxon>Eukaryota</taxon>
        <taxon>Viridiplantae</taxon>
        <taxon>Streptophyta</taxon>
        <taxon>Embryophyta</taxon>
        <taxon>Tracheophyta</taxon>
        <taxon>Spermatophyta</taxon>
        <taxon>Magnoliopsida</taxon>
        <taxon>Ranunculales</taxon>
        <taxon>Ranunculaceae</taxon>
        <taxon>Thalictroideae</taxon>
        <taxon>Thalictrum</taxon>
    </lineage>
</organism>
<keyword evidence="2" id="KW-1185">Reference proteome</keyword>
<evidence type="ECO:0000313" key="2">
    <source>
        <dbReference type="Proteomes" id="UP000554482"/>
    </source>
</evidence>
<sequence length="121" mass="14159">MEVFTKKTTARSALWRREEQRSGKAFYMGFINLIKMKSGEGSSKGWQSFCWGWLRKQRKGEAEMVSEIQWEGQFRCLSIGLPRFLHRAGDLKRIDEDDRIYGFDNLLALCDGLFFPPLPLF</sequence>
<dbReference type="AlphaFoldDB" id="A0A7J6XC02"/>
<dbReference type="Proteomes" id="UP000554482">
    <property type="component" value="Unassembled WGS sequence"/>
</dbReference>
<comment type="caution">
    <text evidence="1">The sequence shown here is derived from an EMBL/GenBank/DDBJ whole genome shotgun (WGS) entry which is preliminary data.</text>
</comment>
<dbReference type="EMBL" id="JABWDY010002639">
    <property type="protein sequence ID" value="KAF5206497.1"/>
    <property type="molecule type" value="Genomic_DNA"/>
</dbReference>
<gene>
    <name evidence="1" type="ORF">FRX31_003914</name>
</gene>
<name>A0A7J6XC02_THATH</name>
<reference evidence="1 2" key="1">
    <citation type="submission" date="2020-06" db="EMBL/GenBank/DDBJ databases">
        <title>Transcriptomic and genomic resources for Thalictrum thalictroides and T. hernandezii: Facilitating candidate gene discovery in an emerging model plant lineage.</title>
        <authorList>
            <person name="Arias T."/>
            <person name="Riano-Pachon D.M."/>
            <person name="Di Stilio V.S."/>
        </authorList>
    </citation>
    <scope>NUCLEOTIDE SEQUENCE [LARGE SCALE GENOMIC DNA]</scope>
    <source>
        <strain evidence="2">cv. WT478/WT964</strain>
        <tissue evidence="1">Leaves</tissue>
    </source>
</reference>
<evidence type="ECO:0000313" key="1">
    <source>
        <dbReference type="EMBL" id="KAF5206497.1"/>
    </source>
</evidence>
<accession>A0A7J6XC02</accession>
<protein>
    <submittedName>
        <fullName evidence="1">Uncharacterized protein</fullName>
    </submittedName>
</protein>
<proteinExistence type="predicted"/>